<dbReference type="EMBL" id="LAZR01010772">
    <property type="protein sequence ID" value="KKM65146.1"/>
    <property type="molecule type" value="Genomic_DNA"/>
</dbReference>
<sequence>MVTYDGLNGNVEYENMMNDGDYKEIVDSERELVPDRIRFLKERTLSAEVNQKLWLLVLGLTETWDMIK</sequence>
<evidence type="ECO:0000313" key="1">
    <source>
        <dbReference type="EMBL" id="KKM65146.1"/>
    </source>
</evidence>
<proteinExistence type="predicted"/>
<protein>
    <submittedName>
        <fullName evidence="1">Uncharacterized protein</fullName>
    </submittedName>
</protein>
<accession>A0A0F9JRR9</accession>
<reference evidence="1" key="1">
    <citation type="journal article" date="2015" name="Nature">
        <title>Complex archaea that bridge the gap between prokaryotes and eukaryotes.</title>
        <authorList>
            <person name="Spang A."/>
            <person name="Saw J.H."/>
            <person name="Jorgensen S.L."/>
            <person name="Zaremba-Niedzwiedzka K."/>
            <person name="Martijn J."/>
            <person name="Lind A.E."/>
            <person name="van Eijk R."/>
            <person name="Schleper C."/>
            <person name="Guy L."/>
            <person name="Ettema T.J."/>
        </authorList>
    </citation>
    <scope>NUCLEOTIDE SEQUENCE</scope>
</reference>
<name>A0A0F9JRR9_9ZZZZ</name>
<comment type="caution">
    <text evidence="1">The sequence shown here is derived from an EMBL/GenBank/DDBJ whole genome shotgun (WGS) entry which is preliminary data.</text>
</comment>
<dbReference type="AlphaFoldDB" id="A0A0F9JRR9"/>
<gene>
    <name evidence="1" type="ORF">LCGC14_1494180</name>
</gene>
<organism evidence="1">
    <name type="scientific">marine sediment metagenome</name>
    <dbReference type="NCBI Taxonomy" id="412755"/>
    <lineage>
        <taxon>unclassified sequences</taxon>
        <taxon>metagenomes</taxon>
        <taxon>ecological metagenomes</taxon>
    </lineage>
</organism>